<name>A0A941IRQ2_9ACTN</name>
<protein>
    <submittedName>
        <fullName evidence="1">Uncharacterized protein</fullName>
    </submittedName>
</protein>
<proteinExistence type="predicted"/>
<keyword evidence="2" id="KW-1185">Reference proteome</keyword>
<gene>
    <name evidence="1" type="ORF">KDL01_37665</name>
</gene>
<reference evidence="1" key="1">
    <citation type="submission" date="2021-04" db="EMBL/GenBank/DDBJ databases">
        <title>Genome based classification of Actinospica acidithermotolerans sp. nov., an actinobacterium isolated from an Indonesian hot spring.</title>
        <authorList>
            <person name="Kusuma A.B."/>
            <person name="Putra K.E."/>
            <person name="Nafisah S."/>
            <person name="Loh J."/>
            <person name="Nouioui I."/>
            <person name="Goodfellow M."/>
        </authorList>
    </citation>
    <scope>NUCLEOTIDE SEQUENCE</scope>
    <source>
        <strain evidence="1">CSCA 57</strain>
    </source>
</reference>
<accession>A0A941IRQ2</accession>
<dbReference type="RefSeq" id="WP_212533500.1">
    <property type="nucleotide sequence ID" value="NZ_JAGSOG010000370.1"/>
</dbReference>
<comment type="caution">
    <text evidence="1">The sequence shown here is derived from an EMBL/GenBank/DDBJ whole genome shotgun (WGS) entry which is preliminary data.</text>
</comment>
<dbReference type="AlphaFoldDB" id="A0A941IRQ2"/>
<organism evidence="1 2">
    <name type="scientific">Actinospica durhamensis</name>
    <dbReference type="NCBI Taxonomy" id="1508375"/>
    <lineage>
        <taxon>Bacteria</taxon>
        <taxon>Bacillati</taxon>
        <taxon>Actinomycetota</taxon>
        <taxon>Actinomycetes</taxon>
        <taxon>Catenulisporales</taxon>
        <taxon>Actinospicaceae</taxon>
        <taxon>Actinospica</taxon>
    </lineage>
</organism>
<evidence type="ECO:0000313" key="2">
    <source>
        <dbReference type="Proteomes" id="UP000675781"/>
    </source>
</evidence>
<dbReference type="Proteomes" id="UP000675781">
    <property type="component" value="Unassembled WGS sequence"/>
</dbReference>
<evidence type="ECO:0000313" key="1">
    <source>
        <dbReference type="EMBL" id="MBR7839055.1"/>
    </source>
</evidence>
<sequence length="123" mass="13617">MSEKSIDFIHRLVAAFPPLELDYEAHIENNGEVLPHMFLVLDLMPTLVSAYLGDPEYQDVDWLGVLGFLDRELAADPAPGEIRGAILTSFVDNLPGSDQLGYGIHRHLGPNLAEAFWSKFPNG</sequence>
<dbReference type="EMBL" id="JAGSOG010000370">
    <property type="protein sequence ID" value="MBR7839055.1"/>
    <property type="molecule type" value="Genomic_DNA"/>
</dbReference>